<dbReference type="Proteomes" id="UP000799436">
    <property type="component" value="Unassembled WGS sequence"/>
</dbReference>
<name>A0A6G1LG26_9PEZI</name>
<protein>
    <submittedName>
        <fullName evidence="1">Uncharacterized protein</fullName>
    </submittedName>
</protein>
<accession>A0A6G1LG26</accession>
<evidence type="ECO:0000313" key="2">
    <source>
        <dbReference type="Proteomes" id="UP000799436"/>
    </source>
</evidence>
<proteinExistence type="predicted"/>
<sequence length="140" mass="15048">MNTSQDMLTDLDQGSSNYWMSTPSQLAGASDLMANVSHSNTQAAGFGPFAGDVRQDTKTEINSALKRCFLDAPISCEGSDSTTTCSSAITLLLRNNRKGLSITELQRRLEPGMVAAPNINAECRLQNDILFSVLADISTK</sequence>
<reference evidence="1" key="1">
    <citation type="journal article" date="2020" name="Stud. Mycol.">
        <title>101 Dothideomycetes genomes: a test case for predicting lifestyles and emergence of pathogens.</title>
        <authorList>
            <person name="Haridas S."/>
            <person name="Albert R."/>
            <person name="Binder M."/>
            <person name="Bloem J."/>
            <person name="Labutti K."/>
            <person name="Salamov A."/>
            <person name="Andreopoulos B."/>
            <person name="Baker S."/>
            <person name="Barry K."/>
            <person name="Bills G."/>
            <person name="Bluhm B."/>
            <person name="Cannon C."/>
            <person name="Castanera R."/>
            <person name="Culley D."/>
            <person name="Daum C."/>
            <person name="Ezra D."/>
            <person name="Gonzalez J."/>
            <person name="Henrissat B."/>
            <person name="Kuo A."/>
            <person name="Liang C."/>
            <person name="Lipzen A."/>
            <person name="Lutzoni F."/>
            <person name="Magnuson J."/>
            <person name="Mondo S."/>
            <person name="Nolan M."/>
            <person name="Ohm R."/>
            <person name="Pangilinan J."/>
            <person name="Park H.-J."/>
            <person name="Ramirez L."/>
            <person name="Alfaro M."/>
            <person name="Sun H."/>
            <person name="Tritt A."/>
            <person name="Yoshinaga Y."/>
            <person name="Zwiers L.-H."/>
            <person name="Turgeon B."/>
            <person name="Goodwin S."/>
            <person name="Spatafora J."/>
            <person name="Crous P."/>
            <person name="Grigoriev I."/>
        </authorList>
    </citation>
    <scope>NUCLEOTIDE SEQUENCE</scope>
    <source>
        <strain evidence="1">CBS 116005</strain>
    </source>
</reference>
<dbReference type="EMBL" id="ML995817">
    <property type="protein sequence ID" value="KAF2771903.1"/>
    <property type="molecule type" value="Genomic_DNA"/>
</dbReference>
<organism evidence="1 2">
    <name type="scientific">Teratosphaeria nubilosa</name>
    <dbReference type="NCBI Taxonomy" id="161662"/>
    <lineage>
        <taxon>Eukaryota</taxon>
        <taxon>Fungi</taxon>
        <taxon>Dikarya</taxon>
        <taxon>Ascomycota</taxon>
        <taxon>Pezizomycotina</taxon>
        <taxon>Dothideomycetes</taxon>
        <taxon>Dothideomycetidae</taxon>
        <taxon>Mycosphaerellales</taxon>
        <taxon>Teratosphaeriaceae</taxon>
        <taxon>Teratosphaeria</taxon>
    </lineage>
</organism>
<gene>
    <name evidence="1" type="ORF">EJ03DRAFT_11024</name>
</gene>
<evidence type="ECO:0000313" key="1">
    <source>
        <dbReference type="EMBL" id="KAF2771903.1"/>
    </source>
</evidence>
<dbReference type="OrthoDB" id="4505928at2759"/>
<keyword evidence="2" id="KW-1185">Reference proteome</keyword>
<dbReference type="AlphaFoldDB" id="A0A6G1LG26"/>